<keyword evidence="4" id="KW-0597">Phosphoprotein</keyword>
<dbReference type="InterPro" id="IPR003661">
    <property type="entry name" value="HisK_dim/P_dom"/>
</dbReference>
<feature type="transmembrane region" description="Helical" evidence="11">
    <location>
        <begin position="17"/>
        <end position="40"/>
    </location>
</feature>
<dbReference type="PRINTS" id="PR00344">
    <property type="entry name" value="BCTRLSENSOR"/>
</dbReference>
<evidence type="ECO:0000256" key="11">
    <source>
        <dbReference type="SAM" id="Phobius"/>
    </source>
</evidence>
<dbReference type="InterPro" id="IPR004358">
    <property type="entry name" value="Sig_transdc_His_kin-like_C"/>
</dbReference>
<evidence type="ECO:0000256" key="9">
    <source>
        <dbReference type="ARBA" id="ARBA00023012"/>
    </source>
</evidence>
<dbReference type="PROSITE" id="PS50109">
    <property type="entry name" value="HIS_KIN"/>
    <property type="match status" value="1"/>
</dbReference>
<dbReference type="SUPFAM" id="SSF47384">
    <property type="entry name" value="Homodimeric domain of signal transducing histidine kinase"/>
    <property type="match status" value="1"/>
</dbReference>
<dbReference type="EMBL" id="CP097160">
    <property type="protein sequence ID" value="UQN16017.1"/>
    <property type="molecule type" value="Genomic_DNA"/>
</dbReference>
<dbReference type="CDD" id="cd00075">
    <property type="entry name" value="HATPase"/>
    <property type="match status" value="1"/>
</dbReference>
<dbReference type="Gene3D" id="1.10.287.130">
    <property type="match status" value="1"/>
</dbReference>
<dbReference type="GO" id="GO:0016301">
    <property type="term" value="F:kinase activity"/>
    <property type="evidence" value="ECO:0007669"/>
    <property type="project" value="UniProtKB-KW"/>
</dbReference>
<dbReference type="PANTHER" id="PTHR45436">
    <property type="entry name" value="SENSOR HISTIDINE KINASE YKOH"/>
    <property type="match status" value="1"/>
</dbReference>
<dbReference type="SUPFAM" id="SSF55874">
    <property type="entry name" value="ATPase domain of HSP90 chaperone/DNA topoisomerase II/histidine kinase"/>
    <property type="match status" value="1"/>
</dbReference>
<dbReference type="Pfam" id="PF00512">
    <property type="entry name" value="HisKA"/>
    <property type="match status" value="1"/>
</dbReference>
<evidence type="ECO:0000256" key="4">
    <source>
        <dbReference type="ARBA" id="ARBA00022553"/>
    </source>
</evidence>
<evidence type="ECO:0000256" key="7">
    <source>
        <dbReference type="ARBA" id="ARBA00022777"/>
    </source>
</evidence>
<dbReference type="PANTHER" id="PTHR45436:SF5">
    <property type="entry name" value="SENSOR HISTIDINE KINASE TRCS"/>
    <property type="match status" value="1"/>
</dbReference>
<dbReference type="Pfam" id="PF02518">
    <property type="entry name" value="HATPase_c"/>
    <property type="match status" value="1"/>
</dbReference>
<keyword evidence="7 13" id="KW-0418">Kinase</keyword>
<evidence type="ECO:0000256" key="8">
    <source>
        <dbReference type="ARBA" id="ARBA00022989"/>
    </source>
</evidence>
<keyword evidence="5" id="KW-0808">Transferase</keyword>
<evidence type="ECO:0000313" key="13">
    <source>
        <dbReference type="EMBL" id="UQN16017.1"/>
    </source>
</evidence>
<feature type="transmembrane region" description="Helical" evidence="11">
    <location>
        <begin position="67"/>
        <end position="94"/>
    </location>
</feature>
<dbReference type="CDD" id="cd00082">
    <property type="entry name" value="HisKA"/>
    <property type="match status" value="1"/>
</dbReference>
<dbReference type="InterPro" id="IPR036890">
    <property type="entry name" value="HATPase_C_sf"/>
</dbReference>
<gene>
    <name evidence="13" type="ORF">M3M28_06135</name>
</gene>
<dbReference type="InterPro" id="IPR050428">
    <property type="entry name" value="TCS_sensor_his_kinase"/>
</dbReference>
<keyword evidence="9" id="KW-0902">Two-component regulatory system</keyword>
<protein>
    <recommendedName>
        <fullName evidence="3">histidine kinase</fullName>
        <ecNumber evidence="3">2.7.13.3</ecNumber>
    </recommendedName>
</protein>
<evidence type="ECO:0000256" key="3">
    <source>
        <dbReference type="ARBA" id="ARBA00012438"/>
    </source>
</evidence>
<proteinExistence type="predicted"/>
<feature type="domain" description="Histidine kinase" evidence="12">
    <location>
        <begin position="110"/>
        <end position="320"/>
    </location>
</feature>
<dbReference type="InterPro" id="IPR005467">
    <property type="entry name" value="His_kinase_dom"/>
</dbReference>
<reference evidence="13" key="1">
    <citation type="submission" date="2022-05" db="EMBL/GenBank/DDBJ databases">
        <title>Complete genome sequence of toluene-degrading Gulosibacter sediminis strain ACHW.36C.</title>
        <authorList>
            <person name="Wai A.C."/>
            <person name="Lai G.K."/>
            <person name="Griffin S.D."/>
            <person name="Leung F.C."/>
        </authorList>
    </citation>
    <scope>NUCLEOTIDE SEQUENCE [LARGE SCALE GENOMIC DNA]</scope>
    <source>
        <strain evidence="13">ACHW.36C</strain>
    </source>
</reference>
<sequence length="321" mass="33383">MTSGADRARARRASLGVGLLVGGASAVIIVLVLLVQLVVIRHSSHVENVPGAHGGEVDRLVVEVNHILPWLLTLGLASVVLLALIAWAAARAAVAPLTEALRMQHSFVSDASHELRTPLAAVNARIQILERRHRQGKAIDDTIAELRHDADTLDAVLTDMLLVAEGEQAVPVADVDVAVAAARATIAPLAEAAHVELVVAAAPAGASAAIPAVTLSRLCVALLDNAVQHTPAGGTVSLSTSRFGRSIEIRVGDTGPGIPGEHLDRIFDRFARGAETGRPRSFGLGLAIVRDAAERYDGEVAVEASTPHGTTLLLRLPTASA</sequence>
<dbReference type="SMART" id="SM00388">
    <property type="entry name" value="HisKA"/>
    <property type="match status" value="1"/>
</dbReference>
<evidence type="ECO:0000256" key="6">
    <source>
        <dbReference type="ARBA" id="ARBA00022692"/>
    </source>
</evidence>
<name>A0ABY4N149_9MICO</name>
<keyword evidence="8 11" id="KW-1133">Transmembrane helix</keyword>
<dbReference type="EC" id="2.7.13.3" evidence="3"/>
<evidence type="ECO:0000256" key="1">
    <source>
        <dbReference type="ARBA" id="ARBA00000085"/>
    </source>
</evidence>
<evidence type="ECO:0000259" key="12">
    <source>
        <dbReference type="PROSITE" id="PS50109"/>
    </source>
</evidence>
<dbReference type="InterPro" id="IPR036097">
    <property type="entry name" value="HisK_dim/P_sf"/>
</dbReference>
<comment type="catalytic activity">
    <reaction evidence="1">
        <text>ATP + protein L-histidine = ADP + protein N-phospho-L-histidine.</text>
        <dbReference type="EC" id="2.7.13.3"/>
    </reaction>
</comment>
<accession>A0ABY4N149</accession>
<organism evidence="13">
    <name type="scientific">Gulosibacter sediminis</name>
    <dbReference type="NCBI Taxonomy" id="1729695"/>
    <lineage>
        <taxon>Bacteria</taxon>
        <taxon>Bacillati</taxon>
        <taxon>Actinomycetota</taxon>
        <taxon>Actinomycetes</taxon>
        <taxon>Micrococcales</taxon>
        <taxon>Microbacteriaceae</taxon>
        <taxon>Gulosibacter</taxon>
    </lineage>
</organism>
<dbReference type="InterPro" id="IPR003594">
    <property type="entry name" value="HATPase_dom"/>
</dbReference>
<comment type="subcellular location">
    <subcellularLocation>
        <location evidence="2">Cell membrane</location>
    </subcellularLocation>
</comment>
<keyword evidence="10 11" id="KW-0472">Membrane</keyword>
<dbReference type="Gene3D" id="3.30.565.10">
    <property type="entry name" value="Histidine kinase-like ATPase, C-terminal domain"/>
    <property type="match status" value="1"/>
</dbReference>
<evidence type="ECO:0000256" key="10">
    <source>
        <dbReference type="ARBA" id="ARBA00023136"/>
    </source>
</evidence>
<evidence type="ECO:0000256" key="2">
    <source>
        <dbReference type="ARBA" id="ARBA00004236"/>
    </source>
</evidence>
<evidence type="ECO:0000256" key="5">
    <source>
        <dbReference type="ARBA" id="ARBA00022679"/>
    </source>
</evidence>
<dbReference type="SMART" id="SM00387">
    <property type="entry name" value="HATPase_c"/>
    <property type="match status" value="1"/>
</dbReference>
<keyword evidence="6 11" id="KW-0812">Transmembrane</keyword>